<gene>
    <name evidence="2" type="ORF">ACFSKV_09220</name>
</gene>
<protein>
    <recommendedName>
        <fullName evidence="4">Outer membrane lipoprotein carrier protein LolA</fullName>
    </recommendedName>
</protein>
<evidence type="ECO:0000313" key="3">
    <source>
        <dbReference type="Proteomes" id="UP001597414"/>
    </source>
</evidence>
<proteinExistence type="predicted"/>
<sequence length="217" mass="25932">MLRLFSLFLIAGLSYPFVSCAQVYFSRPLPVDAENRYKFPSSLRGSFKDQKSFYVVTKKAFIHFESDEFYVENSDSLWWENTSELFFHKAATPFQLRNGKLDFYKFSKSSFELNQDQFLRKASKDVYVLNKQIGDNWKVNPIVRKSARELEVLYLYKRDVVEELKDGELLDVFWTKEDIIQRINDGLFSVDRTYYRTKRRYTFDLVKTPEIIKMEDN</sequence>
<evidence type="ECO:0000313" key="2">
    <source>
        <dbReference type="EMBL" id="MFD2201746.1"/>
    </source>
</evidence>
<keyword evidence="1" id="KW-0732">Signal</keyword>
<organism evidence="2 3">
    <name type="scientific">Shivajiella indica</name>
    <dbReference type="NCBI Taxonomy" id="872115"/>
    <lineage>
        <taxon>Bacteria</taxon>
        <taxon>Pseudomonadati</taxon>
        <taxon>Bacteroidota</taxon>
        <taxon>Cytophagia</taxon>
        <taxon>Cytophagales</taxon>
        <taxon>Cyclobacteriaceae</taxon>
        <taxon>Shivajiella</taxon>
    </lineage>
</organism>
<evidence type="ECO:0008006" key="4">
    <source>
        <dbReference type="Google" id="ProtNLM"/>
    </source>
</evidence>
<evidence type="ECO:0000256" key="1">
    <source>
        <dbReference type="SAM" id="SignalP"/>
    </source>
</evidence>
<dbReference type="Proteomes" id="UP001597414">
    <property type="component" value="Unassembled WGS sequence"/>
</dbReference>
<feature type="signal peptide" evidence="1">
    <location>
        <begin position="1"/>
        <end position="21"/>
    </location>
</feature>
<feature type="chain" id="PRO_5045969161" description="Outer membrane lipoprotein carrier protein LolA" evidence="1">
    <location>
        <begin position="22"/>
        <end position="217"/>
    </location>
</feature>
<dbReference type="EMBL" id="JBHUIV010000014">
    <property type="protein sequence ID" value="MFD2201746.1"/>
    <property type="molecule type" value="Genomic_DNA"/>
</dbReference>
<accession>A0ABW5B8S6</accession>
<name>A0ABW5B8S6_9BACT</name>
<dbReference type="RefSeq" id="WP_380801680.1">
    <property type="nucleotide sequence ID" value="NZ_JBHUIV010000014.1"/>
</dbReference>
<reference evidence="3" key="1">
    <citation type="journal article" date="2019" name="Int. J. Syst. Evol. Microbiol.">
        <title>The Global Catalogue of Microorganisms (GCM) 10K type strain sequencing project: providing services to taxonomists for standard genome sequencing and annotation.</title>
        <authorList>
            <consortium name="The Broad Institute Genomics Platform"/>
            <consortium name="The Broad Institute Genome Sequencing Center for Infectious Disease"/>
            <person name="Wu L."/>
            <person name="Ma J."/>
        </authorList>
    </citation>
    <scope>NUCLEOTIDE SEQUENCE [LARGE SCALE GENOMIC DNA]</scope>
    <source>
        <strain evidence="3">KCTC 19812</strain>
    </source>
</reference>
<comment type="caution">
    <text evidence="2">The sequence shown here is derived from an EMBL/GenBank/DDBJ whole genome shotgun (WGS) entry which is preliminary data.</text>
</comment>
<keyword evidence="3" id="KW-1185">Reference proteome</keyword>